<name>A0A7K6MG46_PANBI</name>
<dbReference type="AlphaFoldDB" id="A0A7K6MG46"/>
<gene>
    <name evidence="1" type="primary">Erv31_1</name>
    <name evidence="1" type="ORF">PANBIA_R14513</name>
</gene>
<evidence type="ECO:0000313" key="1">
    <source>
        <dbReference type="EMBL" id="NWW36101.1"/>
    </source>
</evidence>
<dbReference type="Proteomes" id="UP000545574">
    <property type="component" value="Unassembled WGS sequence"/>
</dbReference>
<comment type="caution">
    <text evidence="1">The sequence shown here is derived from an EMBL/GenBank/DDBJ whole genome shotgun (WGS) entry which is preliminary data.</text>
</comment>
<sequence length="87" mass="10286">VKESRLFWCNRSMGNPFQGVENLKKFWENLPDITTNWDTPEGMLWICGKRAYSRLPKDWRGTCTIGIIQPVFFLLPKTQDRTLRKPI</sequence>
<accession>A0A7K6MG46</accession>
<feature type="non-terminal residue" evidence="1">
    <location>
        <position position="1"/>
    </location>
</feature>
<protein>
    <submittedName>
        <fullName evidence="1">ENR1 protein</fullName>
    </submittedName>
</protein>
<proteinExistence type="predicted"/>
<keyword evidence="2" id="KW-1185">Reference proteome</keyword>
<feature type="non-terminal residue" evidence="1">
    <location>
        <position position="87"/>
    </location>
</feature>
<dbReference type="EMBL" id="VZRT01001175">
    <property type="protein sequence ID" value="NWW36101.1"/>
    <property type="molecule type" value="Genomic_DNA"/>
</dbReference>
<evidence type="ECO:0000313" key="2">
    <source>
        <dbReference type="Proteomes" id="UP000545574"/>
    </source>
</evidence>
<organism evidence="1 2">
    <name type="scientific">Panurus biarmicus</name>
    <name type="common">Bearded tit</name>
    <dbReference type="NCBI Taxonomy" id="181101"/>
    <lineage>
        <taxon>Eukaryota</taxon>
        <taxon>Metazoa</taxon>
        <taxon>Chordata</taxon>
        <taxon>Craniata</taxon>
        <taxon>Vertebrata</taxon>
        <taxon>Euteleostomi</taxon>
        <taxon>Archelosauria</taxon>
        <taxon>Archosauria</taxon>
        <taxon>Dinosauria</taxon>
        <taxon>Saurischia</taxon>
        <taxon>Theropoda</taxon>
        <taxon>Coelurosauria</taxon>
        <taxon>Aves</taxon>
        <taxon>Neognathae</taxon>
        <taxon>Neoaves</taxon>
        <taxon>Telluraves</taxon>
        <taxon>Australaves</taxon>
        <taxon>Passeriformes</taxon>
        <taxon>Sylvioidea</taxon>
        <taxon>Sylviidae</taxon>
        <taxon>Sylviidae incertae sedis</taxon>
        <taxon>Panurus</taxon>
    </lineage>
</organism>
<reference evidence="1 2" key="1">
    <citation type="submission" date="2019-09" db="EMBL/GenBank/DDBJ databases">
        <title>Bird 10,000 Genomes (B10K) Project - Family phase.</title>
        <authorList>
            <person name="Zhang G."/>
        </authorList>
    </citation>
    <scope>NUCLEOTIDE SEQUENCE [LARGE SCALE GENOMIC DNA]</scope>
    <source>
        <strain evidence="1">B10K-DU-030-18</strain>
    </source>
</reference>